<comment type="caution">
    <text evidence="6">The sequence shown here is derived from an EMBL/GenBank/DDBJ whole genome shotgun (WGS) entry which is preliminary data.</text>
</comment>
<reference evidence="6" key="2">
    <citation type="submission" date="2023-04" db="EMBL/GenBank/DDBJ databases">
        <authorList>
            <person name="Bruccoleri R.E."/>
            <person name="Oakeley E.J."/>
            <person name="Faust A.-M."/>
            <person name="Dessus-Babus S."/>
            <person name="Altorfer M."/>
            <person name="Burckhardt D."/>
            <person name="Oertli M."/>
            <person name="Naumann U."/>
            <person name="Petersen F."/>
            <person name="Wong J."/>
        </authorList>
    </citation>
    <scope>NUCLEOTIDE SEQUENCE</scope>
    <source>
        <strain evidence="6">GSM-AAB239-AS_SAM_17_03QT</strain>
        <tissue evidence="6">Leaf</tissue>
    </source>
</reference>
<dbReference type="GO" id="GO:0005524">
    <property type="term" value="F:ATP binding"/>
    <property type="evidence" value="ECO:0007669"/>
    <property type="project" value="UniProtKB-KW"/>
</dbReference>
<keyword evidence="6" id="KW-0808">Transferase</keyword>
<dbReference type="GO" id="GO:0005956">
    <property type="term" value="C:protein kinase CK2 complex"/>
    <property type="evidence" value="ECO:0007669"/>
    <property type="project" value="TreeGrafter"/>
</dbReference>
<keyword evidence="4" id="KW-0812">Transmembrane</keyword>
<evidence type="ECO:0000256" key="1">
    <source>
        <dbReference type="ARBA" id="ARBA00022741"/>
    </source>
</evidence>
<evidence type="ECO:0000256" key="4">
    <source>
        <dbReference type="SAM" id="Phobius"/>
    </source>
</evidence>
<gene>
    <name evidence="6" type="ORF">M6B38_234600</name>
</gene>
<evidence type="ECO:0000313" key="6">
    <source>
        <dbReference type="EMBL" id="KAJ6793714.1"/>
    </source>
</evidence>
<feature type="domain" description="Protein kinase" evidence="5">
    <location>
        <begin position="188"/>
        <end position="239"/>
    </location>
</feature>
<dbReference type="Proteomes" id="UP001140949">
    <property type="component" value="Unassembled WGS sequence"/>
</dbReference>
<organism evidence="6 7">
    <name type="scientific">Iris pallida</name>
    <name type="common">Sweet iris</name>
    <dbReference type="NCBI Taxonomy" id="29817"/>
    <lineage>
        <taxon>Eukaryota</taxon>
        <taxon>Viridiplantae</taxon>
        <taxon>Streptophyta</taxon>
        <taxon>Embryophyta</taxon>
        <taxon>Tracheophyta</taxon>
        <taxon>Spermatophyta</taxon>
        <taxon>Magnoliopsida</taxon>
        <taxon>Liliopsida</taxon>
        <taxon>Asparagales</taxon>
        <taxon>Iridaceae</taxon>
        <taxon>Iridoideae</taxon>
        <taxon>Irideae</taxon>
        <taxon>Iris</taxon>
    </lineage>
</organism>
<keyword evidence="1" id="KW-0547">Nucleotide-binding</keyword>
<feature type="compositionally biased region" description="Low complexity" evidence="3">
    <location>
        <begin position="89"/>
        <end position="101"/>
    </location>
</feature>
<name>A0AAX6DPM9_IRIPA</name>
<feature type="transmembrane region" description="Helical" evidence="4">
    <location>
        <begin position="134"/>
        <end position="154"/>
    </location>
</feature>
<keyword evidence="2" id="KW-0067">ATP-binding</keyword>
<proteinExistence type="predicted"/>
<dbReference type="PANTHER" id="PTHR24054:SF56">
    <property type="entry name" value="CASEIN KINASE II SUBUNIT ALPHA-1"/>
    <property type="match status" value="1"/>
</dbReference>
<dbReference type="InterPro" id="IPR045216">
    <property type="entry name" value="CK2_alpha"/>
</dbReference>
<feature type="compositionally biased region" description="Pro residues" evidence="3">
    <location>
        <begin position="43"/>
        <end position="54"/>
    </location>
</feature>
<protein>
    <submittedName>
        <fullName evidence="6">Casein kinase II subunit alpha-2-like</fullName>
    </submittedName>
</protein>
<keyword evidence="6" id="KW-0418">Kinase</keyword>
<accession>A0AAX6DPM9</accession>
<evidence type="ECO:0000259" key="5">
    <source>
        <dbReference type="Pfam" id="PF00069"/>
    </source>
</evidence>
<dbReference type="InterPro" id="IPR000719">
    <property type="entry name" value="Prot_kinase_dom"/>
</dbReference>
<dbReference type="AlphaFoldDB" id="A0AAX6DPM9"/>
<dbReference type="GO" id="GO:0005634">
    <property type="term" value="C:nucleus"/>
    <property type="evidence" value="ECO:0007669"/>
    <property type="project" value="TreeGrafter"/>
</dbReference>
<dbReference type="GO" id="GO:0005829">
    <property type="term" value="C:cytosol"/>
    <property type="evidence" value="ECO:0007669"/>
    <property type="project" value="TreeGrafter"/>
</dbReference>
<evidence type="ECO:0000256" key="3">
    <source>
        <dbReference type="SAM" id="MobiDB-lite"/>
    </source>
</evidence>
<dbReference type="Pfam" id="PF00069">
    <property type="entry name" value="Pkinase"/>
    <property type="match status" value="1"/>
</dbReference>
<sequence>MSSRVFFFFWLRRWNHGGSPSSSSTHRHRRSPSPPSLSTAGASPPPPPPLPISTAGVPPPSFLLPFSPPELLLPAGQQRPPRTRPLLPPLHSSRKPLLPSCPLALPRRRLADRPSSPVAGPLLAADHTTSNATIFIFIFIFIITTIIKNLIFLLQKKKKGRRRRRRLSKGGEIGKDGAKPKFPNSQGKYFKGPELLVDLQDYDYSLDMWSLGCMFAGMIFRKEPFFYGHDNHDQLVKIAKAEPARRFGLPYPEANFGCPLTLWWDYDEPKGLP</sequence>
<dbReference type="Gene3D" id="1.10.510.10">
    <property type="entry name" value="Transferase(Phosphotransferase) domain 1"/>
    <property type="match status" value="1"/>
</dbReference>
<dbReference type="SUPFAM" id="SSF56112">
    <property type="entry name" value="Protein kinase-like (PK-like)"/>
    <property type="match status" value="1"/>
</dbReference>
<keyword evidence="7" id="KW-1185">Reference proteome</keyword>
<dbReference type="EMBL" id="JANAVB010042818">
    <property type="protein sequence ID" value="KAJ6793714.1"/>
    <property type="molecule type" value="Genomic_DNA"/>
</dbReference>
<feature type="region of interest" description="Disordered" evidence="3">
    <location>
        <begin position="73"/>
        <end position="101"/>
    </location>
</feature>
<dbReference type="GO" id="GO:0004674">
    <property type="term" value="F:protein serine/threonine kinase activity"/>
    <property type="evidence" value="ECO:0007669"/>
    <property type="project" value="InterPro"/>
</dbReference>
<feature type="region of interest" description="Disordered" evidence="3">
    <location>
        <begin position="17"/>
        <end position="54"/>
    </location>
</feature>
<evidence type="ECO:0000313" key="7">
    <source>
        <dbReference type="Proteomes" id="UP001140949"/>
    </source>
</evidence>
<dbReference type="InterPro" id="IPR011009">
    <property type="entry name" value="Kinase-like_dom_sf"/>
</dbReference>
<evidence type="ECO:0000256" key="2">
    <source>
        <dbReference type="ARBA" id="ARBA00022840"/>
    </source>
</evidence>
<dbReference type="GO" id="GO:0051726">
    <property type="term" value="P:regulation of cell cycle"/>
    <property type="evidence" value="ECO:0007669"/>
    <property type="project" value="TreeGrafter"/>
</dbReference>
<keyword evidence="4" id="KW-1133">Transmembrane helix</keyword>
<keyword evidence="4" id="KW-0472">Membrane</keyword>
<dbReference type="PANTHER" id="PTHR24054">
    <property type="entry name" value="CASEIN KINASE II SUBUNIT ALPHA"/>
    <property type="match status" value="1"/>
</dbReference>
<reference evidence="6" key="1">
    <citation type="journal article" date="2023" name="GigaByte">
        <title>Genome assembly of the bearded iris, Iris pallida Lam.</title>
        <authorList>
            <person name="Bruccoleri R.E."/>
            <person name="Oakeley E.J."/>
            <person name="Faust A.M.E."/>
            <person name="Altorfer M."/>
            <person name="Dessus-Babus S."/>
            <person name="Burckhardt D."/>
            <person name="Oertli M."/>
            <person name="Naumann U."/>
            <person name="Petersen F."/>
            <person name="Wong J."/>
        </authorList>
    </citation>
    <scope>NUCLEOTIDE SEQUENCE</scope>
    <source>
        <strain evidence="6">GSM-AAB239-AS_SAM_17_03QT</strain>
    </source>
</reference>